<feature type="compositionally biased region" description="Basic and acidic residues" evidence="1">
    <location>
        <begin position="355"/>
        <end position="366"/>
    </location>
</feature>
<feature type="domain" description="Rhodanese" evidence="4">
    <location>
        <begin position="1342"/>
        <end position="1392"/>
    </location>
</feature>
<dbReference type="SUPFAM" id="SSF47923">
    <property type="entry name" value="Ypt/Rab-GAP domain of gyp1p"/>
    <property type="match status" value="2"/>
</dbReference>
<protein>
    <submittedName>
        <fullName evidence="5">GTPase activating protein, putative</fullName>
    </submittedName>
</protein>
<evidence type="ECO:0000259" key="4">
    <source>
        <dbReference type="PROSITE" id="PS50206"/>
    </source>
</evidence>
<keyword evidence="6" id="KW-1185">Reference proteome</keyword>
<dbReference type="RefSeq" id="XP_067082716.1">
    <property type="nucleotide sequence ID" value="XM_067226615.1"/>
</dbReference>
<name>A0A1G4II67_TRYEQ</name>
<reference evidence="5" key="1">
    <citation type="submission" date="2016-09" db="EMBL/GenBank/DDBJ databases">
        <authorList>
            <person name="Hebert L."/>
            <person name="Moumen B."/>
        </authorList>
    </citation>
    <scope>NUCLEOTIDE SEQUENCE [LARGE SCALE GENOMIC DNA]</scope>
    <source>
        <strain evidence="5">OVI</strain>
    </source>
</reference>
<feature type="compositionally biased region" description="Low complexity" evidence="1">
    <location>
        <begin position="1306"/>
        <end position="1317"/>
    </location>
</feature>
<dbReference type="Gene3D" id="1.10.472.80">
    <property type="entry name" value="Ypt/Rab-GAP domain of gyp1p, domain 3"/>
    <property type="match status" value="1"/>
</dbReference>
<feature type="transmembrane region" description="Helical" evidence="2">
    <location>
        <begin position="1103"/>
        <end position="1129"/>
    </location>
</feature>
<accession>A0A1G4II67</accession>
<dbReference type="EMBL" id="CZPT02001821">
    <property type="protein sequence ID" value="SCU72186.1"/>
    <property type="molecule type" value="Genomic_DNA"/>
</dbReference>
<dbReference type="FunFam" id="1.10.8.270:FF:000044">
    <property type="entry name" value="TBC Kinase homolog"/>
    <property type="match status" value="1"/>
</dbReference>
<keyword evidence="2" id="KW-1133">Transmembrane helix</keyword>
<dbReference type="PANTHER" id="PTHR22957:SF168">
    <property type="entry name" value="TBC DOMAIN-CONTAINING PROTEIN KINASE-LIKE PROTEIN"/>
    <property type="match status" value="1"/>
</dbReference>
<dbReference type="InterPro" id="IPR001763">
    <property type="entry name" value="Rhodanese-like_dom"/>
</dbReference>
<feature type="region of interest" description="Disordered" evidence="1">
    <location>
        <begin position="258"/>
        <end position="289"/>
    </location>
</feature>
<sequence>MLVATASVTSHGCATDLSTKTRSASVTMEGESVRSDERHHVNVRGDESEGVSVSLLSTRHTVHALNKQSSSAWVTTKLVEQCVTGYRDALLVIREYGHRVEGEGLHLRLQLGEAHRELQSKGGLGASVTHIVEKQLSEHLMQNGNANISPRSESLRHRQILRDMKHLAHGLLIPLDIFRHQHNWLLVQEDVQLSLADRLRHYRVVVRQAPPPALVERLWFDLWALLGAAWRQRGRLLGVYAEGVLPVNVDGGTAVVPPSVLSPPSHREAYREGQREYRSKRMEGSPASGVPADADDCYAFGPITPHRVGIMPSRHYTIRWPLMSILRSLRVRVAGKKPGSESGIRIAMSAGSLGEPKDDHQEESDKCAQTSRGSDFFSPRVSCGSVGGSSQEYPAAFFDLSSEDIETCRVPYLSPECFTQRFRSAGCHSSEPVEVSVSHRFSDDVWNIAVLTIEFMLTNFPLEQSCCHHASYQGFRTSFIFDDIIELLVVYHNIPLRAAQNFVYAALHELSLLVSGVEQVGVDSGEGSVLTPRCLAQQWKDYLSETCSNSTVLREVVTNGLLWLRRERWEVFQTVHSLDDYKEGECGNGSNGCIGGDDNEKNTSSRYGDGAAKRVLDTLVSPYLPLNPALCSAVLREGGEASQGSLSITGSIQQWCEKEDAFWHTQFDDLQSTVQKWRKCIERYTVLGGMSGKGNEARQTVLFKRLVRVVRSVLQLQLEKVKAGDQTKTILLSSDRESRRMQRGEVLSHAVQQELLRGLTERGALFMHILDLVPNQFVPTNSTVAGDALTRVVPFCGVFMSISHTLSQLEKDMAQLTELSPASTAPFRALDTILGVEYNAARVTHLSACQLNEEADEGKLSMLENVRSVIRQLDLDLKMQVKLVKDMRCLMCTSVPVETRASLVRQYLLRTQAAHGTVEVPIPATLRGEIWAVLLLVSPEPEERASRYFALDTARPTPCNRQLSVDIPRCHQYHPLLASSDGHERMWRIIKAWLLLNPELSYWQGLDSVCAVLLAASFHDEPLVLAQLQELTHNYIPHDLASRETDLPQSMAGKFQLFAVLLRYCDPQLATHLLDTVECGPELFAVGWFLALFAHGLPMAKVFLLWDFLFVYAAVFPHCLAVLCLAVLLQHREQLMSHDFSVCVGALSRARDIEVRIVLYNASLLLRSTPPLVGGPCAPTGQPHSSSNSVPRMRVRTLLQAFRRVPFDETPYGEEWTRNGLFLVDLRETRGGTASLELEGEEQMWSTQRETEERVVGALLFPLVSCQQDGAEIDVMQQELQGRLAVQLASELLSQTRNIALAAVPPVPSSGSRPSAGMRQCEENPAAGTQPEVIAKHSECPHIVLFTHSSNLCEVATSELLARELMRCGAPHVSILLGGFVQLKREAADLIVEMVPT</sequence>
<feature type="region of interest" description="Disordered" evidence="1">
    <location>
        <begin position="1306"/>
        <end position="1328"/>
    </location>
</feature>
<proteinExistence type="predicted"/>
<evidence type="ECO:0000313" key="5">
    <source>
        <dbReference type="EMBL" id="SCU72186.1"/>
    </source>
</evidence>
<feature type="region of interest" description="Disordered" evidence="1">
    <location>
        <begin position="351"/>
        <end position="373"/>
    </location>
</feature>
<dbReference type="InterPro" id="IPR035969">
    <property type="entry name" value="Rab-GAP_TBC_sf"/>
</dbReference>
<dbReference type="PROSITE" id="PS50206">
    <property type="entry name" value="RHODANESE_3"/>
    <property type="match status" value="1"/>
</dbReference>
<evidence type="ECO:0000256" key="1">
    <source>
        <dbReference type="SAM" id="MobiDB-lite"/>
    </source>
</evidence>
<evidence type="ECO:0000256" key="2">
    <source>
        <dbReference type="SAM" id="Phobius"/>
    </source>
</evidence>
<dbReference type="PANTHER" id="PTHR22957">
    <property type="entry name" value="TBC1 DOMAIN FAMILY MEMBER GTPASE-ACTIVATING PROTEIN"/>
    <property type="match status" value="1"/>
</dbReference>
<feature type="domain" description="Rab-GAP TBC" evidence="3">
    <location>
        <begin position="921"/>
        <end position="1113"/>
    </location>
</feature>
<organism evidence="5 6">
    <name type="scientific">Trypanosoma equiperdum</name>
    <dbReference type="NCBI Taxonomy" id="5694"/>
    <lineage>
        <taxon>Eukaryota</taxon>
        <taxon>Discoba</taxon>
        <taxon>Euglenozoa</taxon>
        <taxon>Kinetoplastea</taxon>
        <taxon>Metakinetoplastina</taxon>
        <taxon>Trypanosomatida</taxon>
        <taxon>Trypanosomatidae</taxon>
        <taxon>Trypanosoma</taxon>
    </lineage>
</organism>
<dbReference type="Gene3D" id="1.10.8.270">
    <property type="entry name" value="putative rabgap domain of human tbc1 domain family member 14 like domains"/>
    <property type="match status" value="1"/>
</dbReference>
<comment type="caution">
    <text evidence="5">The sequence shown here is derived from an EMBL/GenBank/DDBJ whole genome shotgun (WGS) entry which is preliminary data.</text>
</comment>
<evidence type="ECO:0000259" key="3">
    <source>
        <dbReference type="PROSITE" id="PS50086"/>
    </source>
</evidence>
<evidence type="ECO:0000313" key="6">
    <source>
        <dbReference type="Proteomes" id="UP000195570"/>
    </source>
</evidence>
<dbReference type="GeneID" id="92377702"/>
<dbReference type="VEuPathDB" id="TriTrypDB:TEOVI_000376200"/>
<gene>
    <name evidence="5" type="ORF">TEOVI_000376200</name>
</gene>
<dbReference type="GO" id="GO:0005096">
    <property type="term" value="F:GTPase activator activity"/>
    <property type="evidence" value="ECO:0007669"/>
    <property type="project" value="TreeGrafter"/>
</dbReference>
<dbReference type="SMART" id="SM00164">
    <property type="entry name" value="TBC"/>
    <property type="match status" value="1"/>
</dbReference>
<keyword evidence="2" id="KW-0472">Membrane</keyword>
<dbReference type="Pfam" id="PF00566">
    <property type="entry name" value="RabGAP-TBC"/>
    <property type="match status" value="1"/>
</dbReference>
<dbReference type="InterPro" id="IPR000195">
    <property type="entry name" value="Rab-GAP-TBC_dom"/>
</dbReference>
<dbReference type="Proteomes" id="UP000195570">
    <property type="component" value="Unassembled WGS sequence"/>
</dbReference>
<feature type="compositionally biased region" description="Basic and acidic residues" evidence="1">
    <location>
        <begin position="265"/>
        <end position="283"/>
    </location>
</feature>
<dbReference type="FunFam" id="1.10.472.80:FF:000096">
    <property type="entry name" value="GTPase activating protein, putative"/>
    <property type="match status" value="1"/>
</dbReference>
<dbReference type="PROSITE" id="PS50086">
    <property type="entry name" value="TBC_RABGAP"/>
    <property type="match status" value="1"/>
</dbReference>
<keyword evidence="2" id="KW-0812">Transmembrane</keyword>